<accession>A0A1I1MFJ1</accession>
<gene>
    <name evidence="1" type="ORF">SAMN05421780_110160</name>
</gene>
<proteinExistence type="predicted"/>
<dbReference type="STRING" id="927664.SAMN05421780_110160"/>
<dbReference type="EMBL" id="FOLE01000010">
    <property type="protein sequence ID" value="SFC83955.1"/>
    <property type="molecule type" value="Genomic_DNA"/>
</dbReference>
<protein>
    <submittedName>
        <fullName evidence="1">Uncharacterized protein</fullName>
    </submittedName>
</protein>
<reference evidence="1 2" key="1">
    <citation type="submission" date="2016-10" db="EMBL/GenBank/DDBJ databases">
        <authorList>
            <person name="de Groot N.N."/>
        </authorList>
    </citation>
    <scope>NUCLEOTIDE SEQUENCE [LARGE SCALE GENOMIC DNA]</scope>
    <source>
        <strain evidence="1 2">DSM 6793</strain>
    </source>
</reference>
<dbReference type="AlphaFoldDB" id="A0A1I1MFJ1"/>
<keyword evidence="2" id="KW-1185">Reference proteome</keyword>
<name>A0A1I1MFJ1_9BACT</name>
<evidence type="ECO:0000313" key="1">
    <source>
        <dbReference type="EMBL" id="SFC83955.1"/>
    </source>
</evidence>
<dbReference type="Proteomes" id="UP000199514">
    <property type="component" value="Unassembled WGS sequence"/>
</dbReference>
<evidence type="ECO:0000313" key="2">
    <source>
        <dbReference type="Proteomes" id="UP000199514"/>
    </source>
</evidence>
<sequence length="63" mass="7416">MSSLHFFKQASKKRSALVISVLRFFYAPNANLLWASHWFATQFLTILLLKRTHTLIQSFFLID</sequence>
<organism evidence="1 2">
    <name type="scientific">Flexibacter flexilis DSM 6793</name>
    <dbReference type="NCBI Taxonomy" id="927664"/>
    <lineage>
        <taxon>Bacteria</taxon>
        <taxon>Pseudomonadati</taxon>
        <taxon>Bacteroidota</taxon>
        <taxon>Cytophagia</taxon>
        <taxon>Cytophagales</taxon>
        <taxon>Flexibacteraceae</taxon>
        <taxon>Flexibacter</taxon>
    </lineage>
</organism>